<gene>
    <name evidence="3" type="primary">LOC109126349</name>
</gene>
<accession>A0ABM1QF66</accession>
<protein>
    <submittedName>
        <fullName evidence="3">Uncharacterized protein LOC109126349</fullName>
    </submittedName>
</protein>
<sequence length="376" mass="41474">MAGRGHGGKSAGGVRGRGGTSAGGVRVYNGAREPSSAAVNQASNGAREPSSAAVNHASNVSAEDTTIASCFSTTAGCFSTTADWFSPTAGWFSTTAGWFSTTAGWFSTTAEENPIPNPAEQDYQALLDVLLALPGRQHLPVLSVDPIPGVETLWFNRHKGKISRVISGIFRRKFDGPYYSWKVTPRPIQERYFRIFARKFYWDTGITELVREGFLKIAKKRMKGIVSQAKSSGKQPVWITSAELWAEMCDHWNEPDVMERSSNASQCRNSDRGGLGVHKHLAGQKSYVQVHQEMEEELGRPVSFAEVFMKTHTRADGSFVDQKAKQVAETYEKTLEERLCEVDDDGPENSVNSSERSTHRTLSIDEKNDIFLKVTP</sequence>
<evidence type="ECO:0000313" key="2">
    <source>
        <dbReference type="Proteomes" id="UP000694864"/>
    </source>
</evidence>
<evidence type="ECO:0000256" key="1">
    <source>
        <dbReference type="SAM" id="MobiDB-lite"/>
    </source>
</evidence>
<proteinExistence type="predicted"/>
<name>A0ABM1QF66_CAMSA</name>
<reference evidence="2" key="1">
    <citation type="journal article" date="2014" name="Nat. Commun.">
        <title>The emerging biofuel crop Camelina sativa retains a highly undifferentiated hexaploid genome structure.</title>
        <authorList>
            <person name="Kagale S."/>
            <person name="Koh C."/>
            <person name="Nixon J."/>
            <person name="Bollina V."/>
            <person name="Clarke W.E."/>
            <person name="Tuteja R."/>
            <person name="Spillane C."/>
            <person name="Robinson S.J."/>
            <person name="Links M.G."/>
            <person name="Clarke C."/>
            <person name="Higgins E.E."/>
            <person name="Huebert T."/>
            <person name="Sharpe A.G."/>
            <person name="Parkin I.A."/>
        </authorList>
    </citation>
    <scope>NUCLEOTIDE SEQUENCE [LARGE SCALE GENOMIC DNA]</scope>
    <source>
        <strain evidence="2">cv. DH55</strain>
    </source>
</reference>
<dbReference type="Proteomes" id="UP000694864">
    <property type="component" value="Chromosome 9"/>
</dbReference>
<dbReference type="RefSeq" id="XP_019085404.1">
    <property type="nucleotide sequence ID" value="XM_019229859.1"/>
</dbReference>
<organism evidence="2 3">
    <name type="scientific">Camelina sativa</name>
    <name type="common">False flax</name>
    <name type="synonym">Myagrum sativum</name>
    <dbReference type="NCBI Taxonomy" id="90675"/>
    <lineage>
        <taxon>Eukaryota</taxon>
        <taxon>Viridiplantae</taxon>
        <taxon>Streptophyta</taxon>
        <taxon>Embryophyta</taxon>
        <taxon>Tracheophyta</taxon>
        <taxon>Spermatophyta</taxon>
        <taxon>Magnoliopsida</taxon>
        <taxon>eudicotyledons</taxon>
        <taxon>Gunneridae</taxon>
        <taxon>Pentapetalae</taxon>
        <taxon>rosids</taxon>
        <taxon>malvids</taxon>
        <taxon>Brassicales</taxon>
        <taxon>Brassicaceae</taxon>
        <taxon>Camelineae</taxon>
        <taxon>Camelina</taxon>
    </lineage>
</organism>
<feature type="compositionally biased region" description="Gly residues" evidence="1">
    <location>
        <begin position="1"/>
        <end position="22"/>
    </location>
</feature>
<feature type="region of interest" description="Disordered" evidence="1">
    <location>
        <begin position="1"/>
        <end position="57"/>
    </location>
</feature>
<dbReference type="InterPro" id="IPR004252">
    <property type="entry name" value="Probable_transposase_24"/>
</dbReference>
<reference evidence="3" key="2">
    <citation type="submission" date="2025-08" db="UniProtKB">
        <authorList>
            <consortium name="RefSeq"/>
        </authorList>
    </citation>
    <scope>IDENTIFICATION</scope>
    <source>
        <tissue evidence="3">Leaf</tissue>
    </source>
</reference>
<keyword evidence="2" id="KW-1185">Reference proteome</keyword>
<dbReference type="GeneID" id="109126349"/>
<dbReference type="Pfam" id="PF03004">
    <property type="entry name" value="Transposase_24"/>
    <property type="match status" value="1"/>
</dbReference>
<evidence type="ECO:0000313" key="3">
    <source>
        <dbReference type="RefSeq" id="XP_019085404.1"/>
    </source>
</evidence>